<gene>
    <name evidence="2" type="ORF">E4U13_000711</name>
</gene>
<organism evidence="2 3">
    <name type="scientific">Claviceps humidiphila</name>
    <dbReference type="NCBI Taxonomy" id="1294629"/>
    <lineage>
        <taxon>Eukaryota</taxon>
        <taxon>Fungi</taxon>
        <taxon>Dikarya</taxon>
        <taxon>Ascomycota</taxon>
        <taxon>Pezizomycotina</taxon>
        <taxon>Sordariomycetes</taxon>
        <taxon>Hypocreomycetidae</taxon>
        <taxon>Hypocreales</taxon>
        <taxon>Clavicipitaceae</taxon>
        <taxon>Claviceps</taxon>
    </lineage>
</organism>
<comment type="caution">
    <text evidence="2">The sequence shown here is derived from an EMBL/GenBank/DDBJ whole genome shotgun (WGS) entry which is preliminary data.</text>
</comment>
<sequence>MTTMTTTTTTAITTNGITINGIMVHENSRLPLPVPRPQPVQQPFAPSGPPTTAPFSMTFSANTSRARNIGVGNRPSHVSNVHTMGPMAPRSFGNVTPEEFGPPVTTRARLTAAALAQ</sequence>
<evidence type="ECO:0000313" key="2">
    <source>
        <dbReference type="EMBL" id="KAG6103157.1"/>
    </source>
</evidence>
<feature type="compositionally biased region" description="Pro residues" evidence="1">
    <location>
        <begin position="33"/>
        <end position="52"/>
    </location>
</feature>
<evidence type="ECO:0000256" key="1">
    <source>
        <dbReference type="SAM" id="MobiDB-lite"/>
    </source>
</evidence>
<feature type="region of interest" description="Disordered" evidence="1">
    <location>
        <begin position="33"/>
        <end position="56"/>
    </location>
</feature>
<proteinExistence type="predicted"/>
<feature type="non-terminal residue" evidence="2">
    <location>
        <position position="117"/>
    </location>
</feature>
<dbReference type="AlphaFoldDB" id="A0A9P7PU50"/>
<feature type="region of interest" description="Disordered" evidence="1">
    <location>
        <begin position="68"/>
        <end position="104"/>
    </location>
</feature>
<name>A0A9P7PU50_9HYPO</name>
<protein>
    <submittedName>
        <fullName evidence="2">Uncharacterized protein</fullName>
    </submittedName>
</protein>
<dbReference type="Proteomes" id="UP000732380">
    <property type="component" value="Unassembled WGS sequence"/>
</dbReference>
<keyword evidence="3" id="KW-1185">Reference proteome</keyword>
<reference evidence="2 3" key="1">
    <citation type="journal article" date="2020" name="bioRxiv">
        <title>Whole genome comparisons of ergot fungi reveals the divergence and evolution of species within the genus Claviceps are the result of varying mechanisms driving genome evolution and host range expansion.</title>
        <authorList>
            <person name="Wyka S.A."/>
            <person name="Mondo S.J."/>
            <person name="Liu M."/>
            <person name="Dettman J."/>
            <person name="Nalam V."/>
            <person name="Broders K.D."/>
        </authorList>
    </citation>
    <scope>NUCLEOTIDE SEQUENCE [LARGE SCALE GENOMIC DNA]</scope>
    <source>
        <strain evidence="2 3">LM576</strain>
    </source>
</reference>
<evidence type="ECO:0000313" key="3">
    <source>
        <dbReference type="Proteomes" id="UP000732380"/>
    </source>
</evidence>
<dbReference type="EMBL" id="SRQM01001213">
    <property type="protein sequence ID" value="KAG6103157.1"/>
    <property type="molecule type" value="Genomic_DNA"/>
</dbReference>
<accession>A0A9P7PU50</accession>